<dbReference type="PANTHER" id="PTHR11339">
    <property type="entry name" value="EXTRACELLULAR MATRIX GLYCOPROTEIN RELATED"/>
    <property type="match status" value="1"/>
</dbReference>
<dbReference type="InterPro" id="IPR001846">
    <property type="entry name" value="VWF_type-D"/>
</dbReference>
<feature type="disulfide bond" evidence="3">
    <location>
        <begin position="389"/>
        <end position="404"/>
    </location>
</feature>
<name>A0A2G8L9Y3_STIJA</name>
<dbReference type="OrthoDB" id="6262482at2759"/>
<evidence type="ECO:0000256" key="2">
    <source>
        <dbReference type="ARBA" id="ARBA00023180"/>
    </source>
</evidence>
<evidence type="ECO:0000313" key="5">
    <source>
        <dbReference type="EMBL" id="PIK57025.1"/>
    </source>
</evidence>
<dbReference type="Proteomes" id="UP000230750">
    <property type="component" value="Unassembled WGS sequence"/>
</dbReference>
<dbReference type="InterPro" id="IPR014853">
    <property type="entry name" value="VWF/SSPO/ZAN-like_Cys-rich_dom"/>
</dbReference>
<feature type="domain" description="VWFD" evidence="4">
    <location>
        <begin position="2"/>
        <end position="175"/>
    </location>
</feature>
<dbReference type="SMART" id="SM00832">
    <property type="entry name" value="C8"/>
    <property type="match status" value="1"/>
</dbReference>
<dbReference type="Pfam" id="PF00094">
    <property type="entry name" value="VWD"/>
    <property type="match status" value="1"/>
</dbReference>
<organism evidence="5 6">
    <name type="scientific">Stichopus japonicus</name>
    <name type="common">Sea cucumber</name>
    <dbReference type="NCBI Taxonomy" id="307972"/>
    <lineage>
        <taxon>Eukaryota</taxon>
        <taxon>Metazoa</taxon>
        <taxon>Echinodermata</taxon>
        <taxon>Eleutherozoa</taxon>
        <taxon>Echinozoa</taxon>
        <taxon>Holothuroidea</taxon>
        <taxon>Aspidochirotacea</taxon>
        <taxon>Aspidochirotida</taxon>
        <taxon>Stichopodidae</taxon>
        <taxon>Apostichopus</taxon>
    </lineage>
</organism>
<dbReference type="PROSITE" id="PS50068">
    <property type="entry name" value="LDLRA_2"/>
    <property type="match status" value="1"/>
</dbReference>
<dbReference type="InterPro" id="IPR002172">
    <property type="entry name" value="LDrepeatLR_classA_rpt"/>
</dbReference>
<sequence length="440" mass="47914">MKTCRAWGDPHYETFDGKIYDFQGDCRYVLAEDDCGTGSSSFKIIVENVPCGAGGAACTKAIKFSIQGFDIQMVGGAETSVQNSGGAEIDPRTIFQIRSVGIYEVIETTLGITLQWNRGTSIYLSLDPSYSGKVCGLCGNFNGQGTDDFTTRQGDLEFAANVFGHSWRVDQCVMPLGPVNPCDINPERKKWAEFSCGIIKQGIFSQCHSAVSGARKVLHRLCDYVLACERGGNCDCLCTAIAAYTKQCSENGVSIKWRSDGTCGLQCEEGKVYTECGSSCENSCYVEGDKDFGCQETCIEGCFCPPGQVEYEGRCISREVCPCSVDGVLVAGGDVFIRDCQTCFCLPGGKYDCFGSTCTAMEEEDNCQCEEGFLSCGSCNGCFSIEERCDGTVQCANGRDEEFCNCQFNNDIKKDSSEQRKMLYQRGFSLSKYGDNGSFV</sequence>
<comment type="caution">
    <text evidence="3">Lacks conserved residue(s) required for the propagation of feature annotation.</text>
</comment>
<protein>
    <recommendedName>
        <fullName evidence="4">VWFD domain-containing protein</fullName>
    </recommendedName>
</protein>
<evidence type="ECO:0000256" key="1">
    <source>
        <dbReference type="ARBA" id="ARBA00023157"/>
    </source>
</evidence>
<reference evidence="5 6" key="1">
    <citation type="journal article" date="2017" name="PLoS Biol.">
        <title>The sea cucumber genome provides insights into morphological evolution and visceral regeneration.</title>
        <authorList>
            <person name="Zhang X."/>
            <person name="Sun L."/>
            <person name="Yuan J."/>
            <person name="Sun Y."/>
            <person name="Gao Y."/>
            <person name="Zhang L."/>
            <person name="Li S."/>
            <person name="Dai H."/>
            <person name="Hamel J.F."/>
            <person name="Liu C."/>
            <person name="Yu Y."/>
            <person name="Liu S."/>
            <person name="Lin W."/>
            <person name="Guo K."/>
            <person name="Jin S."/>
            <person name="Xu P."/>
            <person name="Storey K.B."/>
            <person name="Huan P."/>
            <person name="Zhang T."/>
            <person name="Zhou Y."/>
            <person name="Zhang J."/>
            <person name="Lin C."/>
            <person name="Li X."/>
            <person name="Xing L."/>
            <person name="Huo D."/>
            <person name="Sun M."/>
            <person name="Wang L."/>
            <person name="Mercier A."/>
            <person name="Li F."/>
            <person name="Yang H."/>
            <person name="Xiang J."/>
        </authorList>
    </citation>
    <scope>NUCLEOTIDE SEQUENCE [LARGE SCALE GENOMIC DNA]</scope>
    <source>
        <strain evidence="5">Shaxun</strain>
        <tissue evidence="5">Muscle</tissue>
    </source>
</reference>
<dbReference type="PROSITE" id="PS51233">
    <property type="entry name" value="VWFD"/>
    <property type="match status" value="1"/>
</dbReference>
<dbReference type="InterPro" id="IPR036084">
    <property type="entry name" value="Ser_inhib-like_sf"/>
</dbReference>
<dbReference type="SMART" id="SM00216">
    <property type="entry name" value="VWD"/>
    <property type="match status" value="1"/>
</dbReference>
<dbReference type="AlphaFoldDB" id="A0A2G8L9Y3"/>
<dbReference type="Gene3D" id="2.10.25.10">
    <property type="entry name" value="Laminin"/>
    <property type="match status" value="1"/>
</dbReference>
<dbReference type="EMBL" id="MRZV01000156">
    <property type="protein sequence ID" value="PIK57025.1"/>
    <property type="molecule type" value="Genomic_DNA"/>
</dbReference>
<dbReference type="SUPFAM" id="SSF57567">
    <property type="entry name" value="Serine protease inhibitors"/>
    <property type="match status" value="1"/>
</dbReference>
<keyword evidence="1 3" id="KW-1015">Disulfide bond</keyword>
<dbReference type="Pfam" id="PF08742">
    <property type="entry name" value="C8"/>
    <property type="match status" value="1"/>
</dbReference>
<proteinExistence type="predicted"/>
<dbReference type="CDD" id="cd19941">
    <property type="entry name" value="TIL"/>
    <property type="match status" value="1"/>
</dbReference>
<evidence type="ECO:0000259" key="4">
    <source>
        <dbReference type="PROSITE" id="PS51233"/>
    </source>
</evidence>
<dbReference type="PANTHER" id="PTHR11339:SF386">
    <property type="entry name" value="HEMOLECTIN, ISOFORM A"/>
    <property type="match status" value="1"/>
</dbReference>
<dbReference type="InterPro" id="IPR050780">
    <property type="entry name" value="Mucin_vWF_Thrombospondin_sf"/>
</dbReference>
<comment type="caution">
    <text evidence="5">The sequence shown here is derived from an EMBL/GenBank/DDBJ whole genome shotgun (WGS) entry which is preliminary data.</text>
</comment>
<gene>
    <name evidence="5" type="ORF">BSL78_06067</name>
</gene>
<keyword evidence="6" id="KW-1185">Reference proteome</keyword>
<accession>A0A2G8L9Y3</accession>
<dbReference type="STRING" id="307972.A0A2G8L9Y3"/>
<evidence type="ECO:0000313" key="6">
    <source>
        <dbReference type="Proteomes" id="UP000230750"/>
    </source>
</evidence>
<dbReference type="InterPro" id="IPR002919">
    <property type="entry name" value="TIL_dom"/>
</dbReference>
<dbReference type="Pfam" id="PF01826">
    <property type="entry name" value="TIL"/>
    <property type="match status" value="1"/>
</dbReference>
<evidence type="ECO:0000256" key="3">
    <source>
        <dbReference type="PROSITE-ProRule" id="PRU00124"/>
    </source>
</evidence>
<keyword evidence="2" id="KW-0325">Glycoprotein</keyword>